<feature type="domain" description="DUF397" evidence="1">
    <location>
        <begin position="7"/>
        <end position="58"/>
    </location>
</feature>
<dbReference type="Proteomes" id="UP001141259">
    <property type="component" value="Unassembled WGS sequence"/>
</dbReference>
<dbReference type="Pfam" id="PF04149">
    <property type="entry name" value="DUF397"/>
    <property type="match status" value="1"/>
</dbReference>
<dbReference type="RefSeq" id="WP_259629865.1">
    <property type="nucleotide sequence ID" value="NZ_JANYMP010000045.1"/>
</dbReference>
<evidence type="ECO:0000313" key="2">
    <source>
        <dbReference type="EMBL" id="MCS7484413.1"/>
    </source>
</evidence>
<dbReference type="InterPro" id="IPR007278">
    <property type="entry name" value="DUF397"/>
</dbReference>
<name>A0A9X2VX39_9PSEU</name>
<evidence type="ECO:0000259" key="1">
    <source>
        <dbReference type="Pfam" id="PF04149"/>
    </source>
</evidence>
<reference evidence="2" key="1">
    <citation type="submission" date="2022-08" db="EMBL/GenBank/DDBJ databases">
        <authorList>
            <person name="Tistechok S."/>
            <person name="Samborskyy M."/>
            <person name="Roman I."/>
        </authorList>
    </citation>
    <scope>NUCLEOTIDE SEQUENCE</scope>
    <source>
        <strain evidence="2">DSM 103496</strain>
    </source>
</reference>
<sequence>MDLSGVVWRKSSRSGGNNECVEVARTRQNAGLRDSKAPDAGELSFDDAGFRTFIHAVKSGRLDQ</sequence>
<accession>A0A9X2VX39</accession>
<organism evidence="2 3">
    <name type="scientific">Umezawaea endophytica</name>
    <dbReference type="NCBI Taxonomy" id="1654476"/>
    <lineage>
        <taxon>Bacteria</taxon>
        <taxon>Bacillati</taxon>
        <taxon>Actinomycetota</taxon>
        <taxon>Actinomycetes</taxon>
        <taxon>Pseudonocardiales</taxon>
        <taxon>Pseudonocardiaceae</taxon>
        <taxon>Umezawaea</taxon>
    </lineage>
</organism>
<keyword evidence="3" id="KW-1185">Reference proteome</keyword>
<proteinExistence type="predicted"/>
<dbReference type="AlphaFoldDB" id="A0A9X2VX39"/>
<evidence type="ECO:0000313" key="3">
    <source>
        <dbReference type="Proteomes" id="UP001141259"/>
    </source>
</evidence>
<dbReference type="EMBL" id="JANYMP010000045">
    <property type="protein sequence ID" value="MCS7484413.1"/>
    <property type="molecule type" value="Genomic_DNA"/>
</dbReference>
<protein>
    <submittedName>
        <fullName evidence="2">DUF397 domain-containing protein</fullName>
    </submittedName>
</protein>
<comment type="caution">
    <text evidence="2">The sequence shown here is derived from an EMBL/GenBank/DDBJ whole genome shotgun (WGS) entry which is preliminary data.</text>
</comment>
<gene>
    <name evidence="2" type="ORF">NZH93_46925</name>
</gene>